<name>A0A550C221_9AGAR</name>
<evidence type="ECO:0000256" key="1">
    <source>
        <dbReference type="SAM" id="MobiDB-lite"/>
    </source>
</evidence>
<protein>
    <submittedName>
        <fullName evidence="2">Uncharacterized protein</fullName>
    </submittedName>
</protein>
<proteinExistence type="predicted"/>
<comment type="caution">
    <text evidence="2">The sequence shown here is derived from an EMBL/GenBank/DDBJ whole genome shotgun (WGS) entry which is preliminary data.</text>
</comment>
<accession>A0A550C221</accession>
<dbReference type="EMBL" id="VDMD01000032">
    <property type="protein sequence ID" value="TRM58851.1"/>
    <property type="molecule type" value="Genomic_DNA"/>
</dbReference>
<sequence length="134" mass="14906">MPHAYVTSTSLRPFASPHSRFSNLLSHSLLVLLCTVTSASLLRSSHLSLPFALSRPLTPLAGRATEGSHERPSRQQDRHVPQRHCARDVGAVGLRKARDARVLRHCCARNSRRVLAPGIFSFLRSSRGSYSRRL</sequence>
<dbReference type="Proteomes" id="UP000320762">
    <property type="component" value="Unassembled WGS sequence"/>
</dbReference>
<dbReference type="AlphaFoldDB" id="A0A550C221"/>
<gene>
    <name evidence="2" type="ORF">BD626DRAFT_509824</name>
</gene>
<organism evidence="2 3">
    <name type="scientific">Schizophyllum amplum</name>
    <dbReference type="NCBI Taxonomy" id="97359"/>
    <lineage>
        <taxon>Eukaryota</taxon>
        <taxon>Fungi</taxon>
        <taxon>Dikarya</taxon>
        <taxon>Basidiomycota</taxon>
        <taxon>Agaricomycotina</taxon>
        <taxon>Agaricomycetes</taxon>
        <taxon>Agaricomycetidae</taxon>
        <taxon>Agaricales</taxon>
        <taxon>Schizophyllaceae</taxon>
        <taxon>Schizophyllum</taxon>
    </lineage>
</organism>
<keyword evidence="3" id="KW-1185">Reference proteome</keyword>
<feature type="region of interest" description="Disordered" evidence="1">
    <location>
        <begin position="62"/>
        <end position="83"/>
    </location>
</feature>
<reference evidence="2 3" key="1">
    <citation type="journal article" date="2019" name="New Phytol.">
        <title>Comparative genomics reveals unique wood-decay strategies and fruiting body development in the Schizophyllaceae.</title>
        <authorList>
            <person name="Almasi E."/>
            <person name="Sahu N."/>
            <person name="Krizsan K."/>
            <person name="Balint B."/>
            <person name="Kovacs G.M."/>
            <person name="Kiss B."/>
            <person name="Cseklye J."/>
            <person name="Drula E."/>
            <person name="Henrissat B."/>
            <person name="Nagy I."/>
            <person name="Chovatia M."/>
            <person name="Adam C."/>
            <person name="LaButti K."/>
            <person name="Lipzen A."/>
            <person name="Riley R."/>
            <person name="Grigoriev I.V."/>
            <person name="Nagy L.G."/>
        </authorList>
    </citation>
    <scope>NUCLEOTIDE SEQUENCE [LARGE SCALE GENOMIC DNA]</scope>
    <source>
        <strain evidence="2 3">NL-1724</strain>
    </source>
</reference>
<evidence type="ECO:0000313" key="2">
    <source>
        <dbReference type="EMBL" id="TRM58851.1"/>
    </source>
</evidence>
<evidence type="ECO:0000313" key="3">
    <source>
        <dbReference type="Proteomes" id="UP000320762"/>
    </source>
</evidence>
<feature type="compositionally biased region" description="Basic and acidic residues" evidence="1">
    <location>
        <begin position="66"/>
        <end position="80"/>
    </location>
</feature>